<dbReference type="AlphaFoldDB" id="A0A6J7IUV3"/>
<proteinExistence type="predicted"/>
<protein>
    <submittedName>
        <fullName evidence="1">Unannotated protein</fullName>
    </submittedName>
</protein>
<evidence type="ECO:0000313" key="1">
    <source>
        <dbReference type="EMBL" id="CAB4934102.1"/>
    </source>
</evidence>
<accession>A0A6J7IUV3</accession>
<name>A0A6J7IUV3_9ZZZZ</name>
<gene>
    <name evidence="1" type="ORF">UFOPK3720_00871</name>
</gene>
<dbReference type="EMBL" id="CAFBNB010000151">
    <property type="protein sequence ID" value="CAB4934102.1"/>
    <property type="molecule type" value="Genomic_DNA"/>
</dbReference>
<reference evidence="1" key="1">
    <citation type="submission" date="2020-05" db="EMBL/GenBank/DDBJ databases">
        <authorList>
            <person name="Chiriac C."/>
            <person name="Salcher M."/>
            <person name="Ghai R."/>
            <person name="Kavagutti S V."/>
        </authorList>
    </citation>
    <scope>NUCLEOTIDE SEQUENCE</scope>
</reference>
<organism evidence="1">
    <name type="scientific">freshwater metagenome</name>
    <dbReference type="NCBI Taxonomy" id="449393"/>
    <lineage>
        <taxon>unclassified sequences</taxon>
        <taxon>metagenomes</taxon>
        <taxon>ecological metagenomes</taxon>
    </lineage>
</organism>
<sequence length="279" mass="30570">MLLCVHACKGQGDVAVEVPEEWVDPRDSLGVKALAQRVFSTLGSVSWEPDECRSLNAVPRRAIRLLGNPCQEAAFVEDAEHVLDDCLGVIGIEVRTDAAGASQVPAKRAKPRHEHIAPWHAGRALRRVQGSDLWDAFALRQRPRLDEVLARVTGQPLKALLGQGIDVNAQGSAQLVHEQLEQFSTLGIRQSRELRVGTHPGLRVSSYFRKIRIIDAEQPGLLEIGHGDSPAALEIGVDPVLDHLPQCSFGLILCCELGMRVRCEVDHLQAHRPAYVLGD</sequence>